<dbReference type="NCBIfam" id="TIGR04566">
    <property type="entry name" value="myxo_TraA_Nterm"/>
    <property type="match status" value="1"/>
</dbReference>
<feature type="region of interest" description="Disordered" evidence="1">
    <location>
        <begin position="377"/>
        <end position="438"/>
    </location>
</feature>
<evidence type="ECO:0000256" key="1">
    <source>
        <dbReference type="SAM" id="MobiDB-lite"/>
    </source>
</evidence>
<name>A0ABR9PFG4_9BACT</name>
<feature type="signal peptide" evidence="2">
    <location>
        <begin position="1"/>
        <end position="22"/>
    </location>
</feature>
<dbReference type="Proteomes" id="UP001516472">
    <property type="component" value="Unassembled WGS sequence"/>
</dbReference>
<feature type="chain" id="PRO_5046069539" description="TraA" evidence="2">
    <location>
        <begin position="23"/>
        <end position="474"/>
    </location>
</feature>
<evidence type="ECO:0008006" key="5">
    <source>
        <dbReference type="Google" id="ProtNLM"/>
    </source>
</evidence>
<evidence type="ECO:0000313" key="3">
    <source>
        <dbReference type="EMBL" id="MBE4746651.1"/>
    </source>
</evidence>
<dbReference type="RefSeq" id="WP_193346088.1">
    <property type="nucleotide sequence ID" value="NZ_CBCSIP010000089.1"/>
</dbReference>
<evidence type="ECO:0000313" key="4">
    <source>
        <dbReference type="Proteomes" id="UP001516472"/>
    </source>
</evidence>
<reference evidence="3 4" key="1">
    <citation type="submission" date="2020-02" db="EMBL/GenBank/DDBJ databases">
        <authorList>
            <person name="Babadi Z.K."/>
            <person name="Risdian C."/>
            <person name="Ebrahimipour G.H."/>
            <person name="Wink J."/>
        </authorList>
    </citation>
    <scope>NUCLEOTIDE SEQUENCE [LARGE SCALE GENOMIC DNA]</scope>
    <source>
        <strain evidence="3 4">ZKHCc1 1396</strain>
    </source>
</reference>
<organism evidence="3 4">
    <name type="scientific">Corallococcus soli</name>
    <dbReference type="NCBI Taxonomy" id="2710757"/>
    <lineage>
        <taxon>Bacteria</taxon>
        <taxon>Pseudomonadati</taxon>
        <taxon>Myxococcota</taxon>
        <taxon>Myxococcia</taxon>
        <taxon>Myxococcales</taxon>
        <taxon>Cystobacterineae</taxon>
        <taxon>Myxococcaceae</taxon>
        <taxon>Corallococcus</taxon>
    </lineage>
</organism>
<feature type="compositionally biased region" description="Low complexity" evidence="1">
    <location>
        <begin position="413"/>
        <end position="431"/>
    </location>
</feature>
<keyword evidence="2" id="KW-0732">Signal</keyword>
<comment type="caution">
    <text evidence="3">The sequence shown here is derived from an EMBL/GenBank/DDBJ whole genome shotgun (WGS) entry which is preliminary data.</text>
</comment>
<dbReference type="EMBL" id="JAAIYO010000001">
    <property type="protein sequence ID" value="MBE4746651.1"/>
    <property type="molecule type" value="Genomic_DNA"/>
</dbReference>
<sequence length="474" mass="48236">MRPFLSFILVLCALVLSPPASAQPVQVVVTGAPIAPLPDGPGTGLCSVSSRSQSPASDFPQSTTNYVGGINAFLETNRTRWITSVLRADADLSNNLDDGRTLGQGDFTGGCGAGGCDFAYSDASIAFATRLRGFIAITQAQVGKSLHFGFYADDSVSLTLYDRAAGAYPVVVHPPRLGIPTWRLTNTVVFQQAGLYGVEVLHTQVAEHAALELSLFEGTFTDFARPANQLPFVNLRTEGFALIAPEQFHQAESGGASFSNVDQCAQCSRQEANTAGNGGCGTGYRCNAAALCAPCDSAASCGASCSPCGASTPFCSDAFEDFRCVQCRTADDCPSPDACHTTGCSGSATCSSSPVPDGTECPGGTCQDGTCESFDAGTPDAGDAGMDGGGSEPGEDAGSLDGSVSEPDGGATGSSDAGAAVDAGSRDAGSSWEDEGADISSCGCGSGASGLAPMALLGLALFARRSRRHSARHH</sequence>
<dbReference type="InterPro" id="IPR030819">
    <property type="entry name" value="Myxo_TraA_N"/>
</dbReference>
<proteinExistence type="predicted"/>
<evidence type="ECO:0000256" key="2">
    <source>
        <dbReference type="SAM" id="SignalP"/>
    </source>
</evidence>
<protein>
    <recommendedName>
        <fullName evidence="5">TraA</fullName>
    </recommendedName>
</protein>
<keyword evidence="4" id="KW-1185">Reference proteome</keyword>
<accession>A0ABR9PFG4</accession>
<gene>
    <name evidence="3" type="ORF">G4177_00510</name>
</gene>